<dbReference type="PROSITE" id="PS50885">
    <property type="entry name" value="HAMP"/>
    <property type="match status" value="1"/>
</dbReference>
<evidence type="ECO:0000259" key="17">
    <source>
        <dbReference type="PROSITE" id="PS50109"/>
    </source>
</evidence>
<evidence type="ECO:0000256" key="13">
    <source>
        <dbReference type="ARBA" id="ARBA00023136"/>
    </source>
</evidence>
<dbReference type="EC" id="2.7.13.3" evidence="3"/>
<dbReference type="InterPro" id="IPR004358">
    <property type="entry name" value="Sig_transdc_His_kin-like_C"/>
</dbReference>
<reference evidence="24" key="1">
    <citation type="journal article" date="2019" name="Int. J. Syst. Evol. Microbiol.">
        <title>The Global Catalogue of Microorganisms (GCM) 10K type strain sequencing project: providing services to taxonomists for standard genome sequencing and annotation.</title>
        <authorList>
            <consortium name="The Broad Institute Genomics Platform"/>
            <consortium name="The Broad Institute Genome Sequencing Center for Infectious Disease"/>
            <person name="Wu L."/>
            <person name="Ma J."/>
        </authorList>
    </citation>
    <scope>NUCLEOTIDE SEQUENCE [LARGE SCALE GENOMIC DNA]</scope>
    <source>
        <strain evidence="24">IBRC-M 10987</strain>
    </source>
</reference>
<keyword evidence="9" id="KW-0418">Kinase</keyword>
<dbReference type="PANTHER" id="PTHR45339">
    <property type="entry name" value="HYBRID SIGNAL TRANSDUCTION HISTIDINE KINASE J"/>
    <property type="match status" value="1"/>
</dbReference>
<evidence type="ECO:0000259" key="22">
    <source>
        <dbReference type="PROSITE" id="PS50894"/>
    </source>
</evidence>
<accession>A0ABV8JVD0</accession>
<evidence type="ECO:0000256" key="6">
    <source>
        <dbReference type="ARBA" id="ARBA00022679"/>
    </source>
</evidence>
<dbReference type="InterPro" id="IPR005467">
    <property type="entry name" value="His_kinase_dom"/>
</dbReference>
<dbReference type="Gene3D" id="6.10.340.10">
    <property type="match status" value="1"/>
</dbReference>
<feature type="domain" description="Histidine kinase" evidence="17">
    <location>
        <begin position="629"/>
        <end position="852"/>
    </location>
</feature>
<dbReference type="SUPFAM" id="SSF55785">
    <property type="entry name" value="PYP-like sensor domain (PAS domain)"/>
    <property type="match status" value="2"/>
</dbReference>
<dbReference type="CDD" id="cd17546">
    <property type="entry name" value="REC_hyHK_CKI1_RcsC-like"/>
    <property type="match status" value="1"/>
</dbReference>
<dbReference type="Gene3D" id="3.40.50.2300">
    <property type="match status" value="2"/>
</dbReference>
<dbReference type="Pfam" id="PF01627">
    <property type="entry name" value="Hpt"/>
    <property type="match status" value="1"/>
</dbReference>
<evidence type="ECO:0000259" key="20">
    <source>
        <dbReference type="PROSITE" id="PS50113"/>
    </source>
</evidence>
<dbReference type="CDD" id="cd00082">
    <property type="entry name" value="HisKA"/>
    <property type="match status" value="1"/>
</dbReference>
<evidence type="ECO:0000256" key="11">
    <source>
        <dbReference type="ARBA" id="ARBA00022989"/>
    </source>
</evidence>
<dbReference type="Pfam" id="PF13188">
    <property type="entry name" value="PAS_8"/>
    <property type="match status" value="1"/>
</dbReference>
<dbReference type="Pfam" id="PF13426">
    <property type="entry name" value="PAS_9"/>
    <property type="match status" value="1"/>
</dbReference>
<feature type="modified residue" description="4-aspartylphosphate" evidence="15">
    <location>
        <position position="1064"/>
    </location>
</feature>
<feature type="domain" description="Response regulatory" evidence="18">
    <location>
        <begin position="867"/>
        <end position="988"/>
    </location>
</feature>
<evidence type="ECO:0000256" key="5">
    <source>
        <dbReference type="ARBA" id="ARBA00022553"/>
    </source>
</evidence>
<evidence type="ECO:0000256" key="1">
    <source>
        <dbReference type="ARBA" id="ARBA00000085"/>
    </source>
</evidence>
<dbReference type="SUPFAM" id="SSF47384">
    <property type="entry name" value="Homodimeric domain of signal transducing histidine kinase"/>
    <property type="match status" value="1"/>
</dbReference>
<dbReference type="InterPro" id="IPR001610">
    <property type="entry name" value="PAC"/>
</dbReference>
<dbReference type="NCBIfam" id="TIGR00229">
    <property type="entry name" value="sensory_box"/>
    <property type="match status" value="2"/>
</dbReference>
<dbReference type="RefSeq" id="WP_377717326.1">
    <property type="nucleotide sequence ID" value="NZ_JBHSAM010000007.1"/>
</dbReference>
<evidence type="ECO:0000256" key="12">
    <source>
        <dbReference type="ARBA" id="ARBA00023012"/>
    </source>
</evidence>
<dbReference type="InterPro" id="IPR003660">
    <property type="entry name" value="HAMP_dom"/>
</dbReference>
<keyword evidence="11 16" id="KW-1133">Transmembrane helix</keyword>
<dbReference type="SMART" id="SM00086">
    <property type="entry name" value="PAC"/>
    <property type="match status" value="2"/>
</dbReference>
<dbReference type="PANTHER" id="PTHR45339:SF1">
    <property type="entry name" value="HYBRID SIGNAL TRANSDUCTION HISTIDINE KINASE J"/>
    <property type="match status" value="1"/>
</dbReference>
<dbReference type="InterPro" id="IPR011006">
    <property type="entry name" value="CheY-like_superfamily"/>
</dbReference>
<dbReference type="PROSITE" id="PS50894">
    <property type="entry name" value="HPT"/>
    <property type="match status" value="1"/>
</dbReference>
<dbReference type="SMART" id="SM00448">
    <property type="entry name" value="REC"/>
    <property type="match status" value="2"/>
</dbReference>
<evidence type="ECO:0000259" key="19">
    <source>
        <dbReference type="PROSITE" id="PS50112"/>
    </source>
</evidence>
<dbReference type="CDD" id="cd06225">
    <property type="entry name" value="HAMP"/>
    <property type="match status" value="1"/>
</dbReference>
<dbReference type="Gene3D" id="1.20.120.160">
    <property type="entry name" value="HPT domain"/>
    <property type="match status" value="1"/>
</dbReference>
<dbReference type="PROSITE" id="PS50112">
    <property type="entry name" value="PAS"/>
    <property type="match status" value="1"/>
</dbReference>
<dbReference type="InterPro" id="IPR035965">
    <property type="entry name" value="PAS-like_dom_sf"/>
</dbReference>
<keyword evidence="10" id="KW-0067">ATP-binding</keyword>
<dbReference type="InterPro" id="IPR036097">
    <property type="entry name" value="HisK_dim/P_sf"/>
</dbReference>
<dbReference type="Pfam" id="PF00512">
    <property type="entry name" value="HisKA"/>
    <property type="match status" value="1"/>
</dbReference>
<feature type="modified residue" description="Phosphohistidine" evidence="14">
    <location>
        <position position="1218"/>
    </location>
</feature>
<name>A0ABV8JVD0_9BACL</name>
<dbReference type="Pfam" id="PF00672">
    <property type="entry name" value="HAMP"/>
    <property type="match status" value="1"/>
</dbReference>
<evidence type="ECO:0000256" key="15">
    <source>
        <dbReference type="PROSITE-ProRule" id="PRU00169"/>
    </source>
</evidence>
<dbReference type="SUPFAM" id="SSF47226">
    <property type="entry name" value="Histidine-containing phosphotransfer domain, HPT domain"/>
    <property type="match status" value="1"/>
</dbReference>
<keyword evidence="12" id="KW-0902">Two-component regulatory system</keyword>
<dbReference type="InterPro" id="IPR003661">
    <property type="entry name" value="HisK_dim/P_dom"/>
</dbReference>
<dbReference type="PROSITE" id="PS50110">
    <property type="entry name" value="RESPONSE_REGULATORY"/>
    <property type="match status" value="2"/>
</dbReference>
<dbReference type="EMBL" id="JBHSAM010000007">
    <property type="protein sequence ID" value="MFC4098664.1"/>
    <property type="molecule type" value="Genomic_DNA"/>
</dbReference>
<dbReference type="SMART" id="SM00387">
    <property type="entry name" value="HATPase_c"/>
    <property type="match status" value="1"/>
</dbReference>
<comment type="subcellular location">
    <subcellularLocation>
        <location evidence="2">Cell membrane</location>
        <topology evidence="2">Multi-pass membrane protein</topology>
    </subcellularLocation>
</comment>
<evidence type="ECO:0000256" key="9">
    <source>
        <dbReference type="ARBA" id="ARBA00022777"/>
    </source>
</evidence>
<dbReference type="Pfam" id="PF00072">
    <property type="entry name" value="Response_reg"/>
    <property type="match status" value="1"/>
</dbReference>
<dbReference type="Pfam" id="PF02518">
    <property type="entry name" value="HATPase_c"/>
    <property type="match status" value="1"/>
</dbReference>
<dbReference type="CDD" id="cd00130">
    <property type="entry name" value="PAS"/>
    <property type="match status" value="1"/>
</dbReference>
<feature type="domain" description="PAC" evidence="20">
    <location>
        <begin position="440"/>
        <end position="492"/>
    </location>
</feature>
<protein>
    <recommendedName>
        <fullName evidence="3">histidine kinase</fullName>
        <ecNumber evidence="3">2.7.13.3</ecNumber>
    </recommendedName>
</protein>
<feature type="domain" description="HPt" evidence="22">
    <location>
        <begin position="1179"/>
        <end position="1278"/>
    </location>
</feature>
<evidence type="ECO:0000256" key="14">
    <source>
        <dbReference type="PROSITE-ProRule" id="PRU00110"/>
    </source>
</evidence>
<proteinExistence type="predicted"/>
<evidence type="ECO:0000256" key="10">
    <source>
        <dbReference type="ARBA" id="ARBA00022840"/>
    </source>
</evidence>
<dbReference type="SMART" id="SM00091">
    <property type="entry name" value="PAS"/>
    <property type="match status" value="2"/>
</dbReference>
<dbReference type="InterPro" id="IPR036890">
    <property type="entry name" value="HATPase_C_sf"/>
</dbReference>
<keyword evidence="8" id="KW-0547">Nucleotide-binding</keyword>
<comment type="catalytic activity">
    <reaction evidence="1">
        <text>ATP + protein L-histidine = ADP + protein N-phospho-L-histidine.</text>
        <dbReference type="EC" id="2.7.13.3"/>
    </reaction>
</comment>
<dbReference type="SMART" id="SM00388">
    <property type="entry name" value="HisKA"/>
    <property type="match status" value="1"/>
</dbReference>
<dbReference type="SMART" id="SM00304">
    <property type="entry name" value="HAMP"/>
    <property type="match status" value="1"/>
</dbReference>
<evidence type="ECO:0000259" key="21">
    <source>
        <dbReference type="PROSITE" id="PS50885"/>
    </source>
</evidence>
<dbReference type="SUPFAM" id="SSF52172">
    <property type="entry name" value="CheY-like"/>
    <property type="match status" value="2"/>
</dbReference>
<dbReference type="InterPro" id="IPR036641">
    <property type="entry name" value="HPT_dom_sf"/>
</dbReference>
<evidence type="ECO:0000256" key="2">
    <source>
        <dbReference type="ARBA" id="ARBA00004651"/>
    </source>
</evidence>
<keyword evidence="24" id="KW-1185">Reference proteome</keyword>
<evidence type="ECO:0000313" key="24">
    <source>
        <dbReference type="Proteomes" id="UP001595715"/>
    </source>
</evidence>
<keyword evidence="13 16" id="KW-0472">Membrane</keyword>
<keyword evidence="5 15" id="KW-0597">Phosphoprotein</keyword>
<keyword evidence="4" id="KW-1003">Cell membrane</keyword>
<dbReference type="InterPro" id="IPR003594">
    <property type="entry name" value="HATPase_dom"/>
</dbReference>
<sequence length="1278" mass="141095">MSHISIRTKFLVFVVMITLLPLALVGISNYRMAKATIKEALIEKAYTKVLGSADGLSVWLDERRAEVMAMSRSEIVRFGSTAERIAYLHIETSRKNSPYFSLSYTDGRGYTLFPSGTQAGPNWRPWAESTSIGDSAITDPFIGPRTGERLFMIRLPVIGQANEPAGYLNAAIRTETLAEHFLNFRVGLRDIVLLYNREGDILYYPDISKEFDYNVRSPELPFAAAADDMLAGDHGYAETGSGKGRSIVFHADVAQTGWQVGLQVAMKEFEEPLTPLIWRTVLRIAAAEIVMALLLWLYINRLLARLQRVTDVTESASAGRFDVIPVPETGRDEITRLSHSVNEMTVHLREMFDQLEAIINQNQYSIIVVDQEYRITYFSKAAERLLGYRAEEVIGVHTPLRFIAPESLTEAAEQLSAKLGRPVAPDISVLREQRSDSRNYEREWVLVHKDGTRIPVSHSSSAITDRDGKVVGVVGISRDITKQKQEEKTRSRQLAVLEAAHDLIATFDADYKLIYLNPAGRAMLGLAGTGESPLAEEVPERFVETLLLGIDHAVAHGFTENMAELQAPDGRIVNVSKILVAHQDEGTGERFFSCIARDVTEITRVNEMLAEAKREADEASQAKTLFLARMSHEIRTPLAGIIGLTRLMQKTELTQLQRDYADKMQASSEALLRIINDILDFSKVEAGKIELNAVSFNLEEMLQKLADILSVFVGGKEQFEFLIETPEQLPTSLIGDPLRIEQVLLNLCGNAVKFTNRGHVKLHVQLLVFEPGEDVVVRFSVEDTGIGISEEQQARLFESFTQAGPATQRKYGGTGLGLVIAKSLVEMMGGAISYESTAGVGSRFEFTLQFAAQSDAMNEPYQIGEHAIWVVEDYPLMEQHWSGMLEEMGLLPIGHGSWRSAQERLARAGIGALPAAVLLDFEMPDMFGDDTWQSFRETAQATGVRTIALTTAFGREELLKLPPKERPDAILVKPVTRMALYQALVPVLGKVSAAEAALAEAAAAEEQAFPRRGTILLAEDNAINQLVAVEQLSEWGFTVDVAETGHEVLQKLDSGDTYDLILMDIHMPEMDGDEAATIIRSEPRFDKLPIIALTANVIKKDHERYYKLGMNDVLTKPIQAEKMRQTVLKWLHAGEEEHAAVAMSAGASDSPLHASDEGIALMSVPGIDMASALARVGGKREILRHMLHLFAAESAQFGDRLRQALVASDYQTARRLAHTLKGTAGNLSAAELAAMADQLEALLKQPIELIDIQAINSAAACVQLVLRPMLKVLAGSDK</sequence>
<dbReference type="PROSITE" id="PS50109">
    <property type="entry name" value="HIS_KIN"/>
    <property type="match status" value="1"/>
</dbReference>
<dbReference type="SUPFAM" id="SSF158472">
    <property type="entry name" value="HAMP domain-like"/>
    <property type="match status" value="1"/>
</dbReference>
<gene>
    <name evidence="23" type="ORF">ACFOZ8_03225</name>
</gene>
<dbReference type="InterPro" id="IPR008207">
    <property type="entry name" value="Sig_transdc_His_kin_Hpt_dom"/>
</dbReference>
<evidence type="ECO:0000259" key="18">
    <source>
        <dbReference type="PROSITE" id="PS50110"/>
    </source>
</evidence>
<feature type="transmembrane region" description="Helical" evidence="16">
    <location>
        <begin position="276"/>
        <end position="299"/>
    </location>
</feature>
<dbReference type="Gene3D" id="3.30.565.10">
    <property type="entry name" value="Histidine kinase-like ATPase, C-terminal domain"/>
    <property type="match status" value="1"/>
</dbReference>
<evidence type="ECO:0000313" key="23">
    <source>
        <dbReference type="EMBL" id="MFC4098664.1"/>
    </source>
</evidence>
<evidence type="ECO:0000256" key="7">
    <source>
        <dbReference type="ARBA" id="ARBA00022692"/>
    </source>
</evidence>
<evidence type="ECO:0000256" key="3">
    <source>
        <dbReference type="ARBA" id="ARBA00012438"/>
    </source>
</evidence>
<feature type="transmembrane region" description="Helical" evidence="16">
    <location>
        <begin position="6"/>
        <end position="27"/>
    </location>
</feature>
<keyword evidence="7 16" id="KW-0812">Transmembrane</keyword>
<organism evidence="23 24">
    <name type="scientific">Paenibacillus xanthanilyticus</name>
    <dbReference type="NCBI Taxonomy" id="1783531"/>
    <lineage>
        <taxon>Bacteria</taxon>
        <taxon>Bacillati</taxon>
        <taxon>Bacillota</taxon>
        <taxon>Bacilli</taxon>
        <taxon>Bacillales</taxon>
        <taxon>Paenibacillaceae</taxon>
        <taxon>Paenibacillus</taxon>
    </lineage>
</organism>
<dbReference type="PROSITE" id="PS50113">
    <property type="entry name" value="PAC"/>
    <property type="match status" value="1"/>
</dbReference>
<dbReference type="SUPFAM" id="SSF55874">
    <property type="entry name" value="ATPase domain of HSP90 chaperone/DNA topoisomerase II/histidine kinase"/>
    <property type="match status" value="1"/>
</dbReference>
<dbReference type="Proteomes" id="UP001595715">
    <property type="component" value="Unassembled WGS sequence"/>
</dbReference>
<evidence type="ECO:0000256" key="4">
    <source>
        <dbReference type="ARBA" id="ARBA00022475"/>
    </source>
</evidence>
<evidence type="ECO:0000256" key="16">
    <source>
        <dbReference type="SAM" id="Phobius"/>
    </source>
</evidence>
<dbReference type="CDD" id="cd00088">
    <property type="entry name" value="HPT"/>
    <property type="match status" value="1"/>
</dbReference>
<comment type="caution">
    <text evidence="23">The sequence shown here is derived from an EMBL/GenBank/DDBJ whole genome shotgun (WGS) entry which is preliminary data.</text>
</comment>
<dbReference type="CDD" id="cd18773">
    <property type="entry name" value="PDC1_HK_sensor"/>
    <property type="match status" value="1"/>
</dbReference>
<dbReference type="InterPro" id="IPR000014">
    <property type="entry name" value="PAS"/>
</dbReference>
<evidence type="ECO:0000256" key="8">
    <source>
        <dbReference type="ARBA" id="ARBA00022741"/>
    </source>
</evidence>
<feature type="domain" description="PAS" evidence="19">
    <location>
        <begin position="351"/>
        <end position="422"/>
    </location>
</feature>
<feature type="domain" description="HAMP" evidence="21">
    <location>
        <begin position="300"/>
        <end position="353"/>
    </location>
</feature>
<dbReference type="Gene3D" id="3.30.450.20">
    <property type="entry name" value="PAS domain"/>
    <property type="match status" value="3"/>
</dbReference>
<dbReference type="PRINTS" id="PR00344">
    <property type="entry name" value="BCTRLSENSOR"/>
</dbReference>
<feature type="domain" description="Response regulatory" evidence="18">
    <location>
        <begin position="1014"/>
        <end position="1131"/>
    </location>
</feature>
<feature type="modified residue" description="4-aspartylphosphate" evidence="15">
    <location>
        <position position="920"/>
    </location>
</feature>
<dbReference type="Gene3D" id="1.10.287.130">
    <property type="match status" value="1"/>
</dbReference>
<dbReference type="InterPro" id="IPR000700">
    <property type="entry name" value="PAS-assoc_C"/>
</dbReference>
<dbReference type="CDD" id="cd16922">
    <property type="entry name" value="HATPase_EvgS-ArcB-TorS-like"/>
    <property type="match status" value="1"/>
</dbReference>
<dbReference type="InterPro" id="IPR001789">
    <property type="entry name" value="Sig_transdc_resp-reg_receiver"/>
</dbReference>
<keyword evidence="6" id="KW-0808">Transferase</keyword>
<dbReference type="SMART" id="SM00073">
    <property type="entry name" value="HPT"/>
    <property type="match status" value="1"/>
</dbReference>